<dbReference type="Proteomes" id="UP001338582">
    <property type="component" value="Chromosome 1"/>
</dbReference>
<organism evidence="2 3">
    <name type="scientific">Australozyma saopauloensis</name>
    <dbReference type="NCBI Taxonomy" id="291208"/>
    <lineage>
        <taxon>Eukaryota</taxon>
        <taxon>Fungi</taxon>
        <taxon>Dikarya</taxon>
        <taxon>Ascomycota</taxon>
        <taxon>Saccharomycotina</taxon>
        <taxon>Pichiomycetes</taxon>
        <taxon>Metschnikowiaceae</taxon>
        <taxon>Australozyma</taxon>
    </lineage>
</organism>
<dbReference type="KEGG" id="asau:88171119"/>
<dbReference type="EMBL" id="CP138894">
    <property type="protein sequence ID" value="WPK22833.1"/>
    <property type="molecule type" value="Genomic_DNA"/>
</dbReference>
<dbReference type="AlphaFoldDB" id="A0AAX4H350"/>
<protein>
    <recommendedName>
        <fullName evidence="4">Transcription elongation factor Eaf N-terminal domain-containing protein</fullName>
    </recommendedName>
</protein>
<evidence type="ECO:0008006" key="4">
    <source>
        <dbReference type="Google" id="ProtNLM"/>
    </source>
</evidence>
<proteinExistence type="predicted"/>
<dbReference type="GeneID" id="88171119"/>
<sequence length="312" mass="35589">MSSYPDKESDTVVSQSRSHYPESDFANYSGNAREVFLSPIFLKQEKFYVYKGLNFLGRQDTQFVVTLDEYQGLKFKPELYSGHICHLNLSNHKTERKVSFLSKKRSKSHSNPSSSSQTEQTEHTRQRRYTSYDSKLKESLGTSFSQQPLLPLPRKPSASTNFNLLGNLEGGFDGSGSENAIEEDAELLENYDDPTQEQSDFVDVVDGNYSKGTDDPNEDLDESIDEEEDEDEDGGEDNEDEDEDEDEENESDEFDDAFYSSDDDNHLPMGHRYGYPYVNRVPVIDVFVSDCEDVDKEFDVENSEDNMSVVND</sequence>
<evidence type="ECO:0000313" key="2">
    <source>
        <dbReference type="EMBL" id="WPK22833.1"/>
    </source>
</evidence>
<feature type="region of interest" description="Disordered" evidence="1">
    <location>
        <begin position="192"/>
        <end position="270"/>
    </location>
</feature>
<keyword evidence="3" id="KW-1185">Reference proteome</keyword>
<gene>
    <name evidence="2" type="ORF">PUMCH_000050</name>
</gene>
<feature type="region of interest" description="Disordered" evidence="1">
    <location>
        <begin position="98"/>
        <end position="132"/>
    </location>
</feature>
<feature type="compositionally biased region" description="Low complexity" evidence="1">
    <location>
        <begin position="109"/>
        <end position="119"/>
    </location>
</feature>
<evidence type="ECO:0000256" key="1">
    <source>
        <dbReference type="SAM" id="MobiDB-lite"/>
    </source>
</evidence>
<feature type="compositionally biased region" description="Acidic residues" evidence="1">
    <location>
        <begin position="215"/>
        <end position="256"/>
    </location>
</feature>
<accession>A0AAX4H350</accession>
<evidence type="ECO:0000313" key="3">
    <source>
        <dbReference type="Proteomes" id="UP001338582"/>
    </source>
</evidence>
<name>A0AAX4H350_9ASCO</name>
<reference evidence="2 3" key="1">
    <citation type="submission" date="2023-10" db="EMBL/GenBank/DDBJ databases">
        <title>Draft Genome Sequence of Candida saopaulonensis from a very Premature Infant with Sepsis.</title>
        <authorList>
            <person name="Ning Y."/>
            <person name="Dai R."/>
            <person name="Xiao M."/>
            <person name="Xu Y."/>
            <person name="Yan Q."/>
            <person name="Zhang L."/>
        </authorList>
    </citation>
    <scope>NUCLEOTIDE SEQUENCE [LARGE SCALE GENOMIC DNA]</scope>
    <source>
        <strain evidence="2 3">19XY460</strain>
    </source>
</reference>
<dbReference type="RefSeq" id="XP_062875220.1">
    <property type="nucleotide sequence ID" value="XM_063019150.1"/>
</dbReference>